<reference evidence="2 3" key="1">
    <citation type="submission" date="2016-11" db="EMBL/GenBank/DDBJ databases">
        <authorList>
            <person name="Jaros S."/>
            <person name="Januszkiewicz K."/>
            <person name="Wedrychowicz H."/>
        </authorList>
    </citation>
    <scope>NUCLEOTIDE SEQUENCE [LARGE SCALE GENOMIC DNA]</scope>
    <source>
        <strain evidence="2 3">DSM 15480</strain>
    </source>
</reference>
<keyword evidence="1" id="KW-0472">Membrane</keyword>
<organism evidence="2 3">
    <name type="scientific">Hespellia stercorisuis DSM 15480</name>
    <dbReference type="NCBI Taxonomy" id="1121950"/>
    <lineage>
        <taxon>Bacteria</taxon>
        <taxon>Bacillati</taxon>
        <taxon>Bacillota</taxon>
        <taxon>Clostridia</taxon>
        <taxon>Lachnospirales</taxon>
        <taxon>Lachnospiraceae</taxon>
        <taxon>Hespellia</taxon>
    </lineage>
</organism>
<name>A0A1M6VY97_9FIRM</name>
<feature type="transmembrane region" description="Helical" evidence="1">
    <location>
        <begin position="7"/>
        <end position="29"/>
    </location>
</feature>
<protein>
    <recommendedName>
        <fullName evidence="4">Beta-carotene 15,15'-monooxygenase</fullName>
    </recommendedName>
</protein>
<keyword evidence="3" id="KW-1185">Reference proteome</keyword>
<evidence type="ECO:0008006" key="4">
    <source>
        <dbReference type="Google" id="ProtNLM"/>
    </source>
</evidence>
<sequence length="268" mass="29338">MNAKYKKILMVVIPLIIAVLSIFVVSKYATSAKFHEKTIESLDEKRNTALALTATSTAASAAITLIPGDVATPIADKLADLSSYFLVVICAIYLEKYLLTITGYAAFVLLIPIACLLFASNVFWERDIISILAKKMFIFAIAIVLVVPVSVKVADLIEATYDSSIEETIDSAQETTKEITDSAKQDEEGWFAGIISKVKDGVSGVIKKVETILNNLIEALAVMIVTSCVIPILVLMFFVWLIKIFIGIDLSLPNPKKMSTVMKKHRSV</sequence>
<dbReference type="OrthoDB" id="2062846at2"/>
<feature type="transmembrane region" description="Helical" evidence="1">
    <location>
        <begin position="101"/>
        <end position="124"/>
    </location>
</feature>
<evidence type="ECO:0000313" key="3">
    <source>
        <dbReference type="Proteomes" id="UP000184301"/>
    </source>
</evidence>
<dbReference type="STRING" id="1121950.SAMN02745243_03889"/>
<dbReference type="RefSeq" id="WP_084534144.1">
    <property type="nucleotide sequence ID" value="NZ_FQZY01000099.1"/>
</dbReference>
<dbReference type="AlphaFoldDB" id="A0A1M6VY97"/>
<evidence type="ECO:0000313" key="2">
    <source>
        <dbReference type="EMBL" id="SHK86424.1"/>
    </source>
</evidence>
<feature type="transmembrane region" description="Helical" evidence="1">
    <location>
        <begin position="136"/>
        <end position="154"/>
    </location>
</feature>
<proteinExistence type="predicted"/>
<keyword evidence="1" id="KW-0812">Transmembrane</keyword>
<accession>A0A1M6VY97</accession>
<feature type="transmembrane region" description="Helical" evidence="1">
    <location>
        <begin position="219"/>
        <end position="242"/>
    </location>
</feature>
<keyword evidence="1" id="KW-1133">Transmembrane helix</keyword>
<dbReference type="Proteomes" id="UP000184301">
    <property type="component" value="Unassembled WGS sequence"/>
</dbReference>
<evidence type="ECO:0000256" key="1">
    <source>
        <dbReference type="SAM" id="Phobius"/>
    </source>
</evidence>
<dbReference type="EMBL" id="FQZY01000099">
    <property type="protein sequence ID" value="SHK86424.1"/>
    <property type="molecule type" value="Genomic_DNA"/>
</dbReference>
<gene>
    <name evidence="2" type="ORF">SAMN02745243_03889</name>
</gene>